<sequence>MLPKFTAFDSLNNESVYDYGKIYQLEETENYTRLKIGASNNQIQVMLELSACLAAPHFILYVLVTPRDGITASGRYQSPPIESRTALVDFLLDFKEPIETDGRHHVWIGNANNDGLIIYDKHNVIYAYGPIDKYMTVLRGQSH</sequence>
<protein>
    <submittedName>
        <fullName evidence="1">Uncharacterized protein</fullName>
    </submittedName>
</protein>
<reference evidence="1 2" key="1">
    <citation type="submission" date="2018-12" db="EMBL/GenBank/DDBJ databases">
        <authorList>
            <person name="Feng G."/>
            <person name="Zhu H."/>
        </authorList>
    </citation>
    <scope>NUCLEOTIDE SEQUENCE [LARGE SCALE GENOMIC DNA]</scope>
    <source>
        <strain evidence="1 2">9PBR-2</strain>
    </source>
</reference>
<dbReference type="RefSeq" id="WP_125430686.1">
    <property type="nucleotide sequence ID" value="NZ_RWIS01000007.1"/>
</dbReference>
<evidence type="ECO:0000313" key="2">
    <source>
        <dbReference type="Proteomes" id="UP000280066"/>
    </source>
</evidence>
<dbReference type="Proteomes" id="UP000280066">
    <property type="component" value="Unassembled WGS sequence"/>
</dbReference>
<dbReference type="OrthoDB" id="7823054at2"/>
<evidence type="ECO:0000313" key="1">
    <source>
        <dbReference type="EMBL" id="RSK32549.1"/>
    </source>
</evidence>
<name>A0A3R9UIX0_9BACT</name>
<dbReference type="AlphaFoldDB" id="A0A3R9UIX0"/>
<accession>A0A3R9UIX0</accession>
<organism evidence="1 2">
    <name type="scientific">Hymenobacter metallilatus</name>
    <dbReference type="NCBI Taxonomy" id="2493666"/>
    <lineage>
        <taxon>Bacteria</taxon>
        <taxon>Pseudomonadati</taxon>
        <taxon>Bacteroidota</taxon>
        <taxon>Cytophagia</taxon>
        <taxon>Cytophagales</taxon>
        <taxon>Hymenobacteraceae</taxon>
        <taxon>Hymenobacter</taxon>
    </lineage>
</organism>
<comment type="caution">
    <text evidence="1">The sequence shown here is derived from an EMBL/GenBank/DDBJ whole genome shotgun (WGS) entry which is preliminary data.</text>
</comment>
<proteinExistence type="predicted"/>
<dbReference type="EMBL" id="RWIS01000007">
    <property type="protein sequence ID" value="RSK32549.1"/>
    <property type="molecule type" value="Genomic_DNA"/>
</dbReference>
<keyword evidence="2" id="KW-1185">Reference proteome</keyword>
<gene>
    <name evidence="1" type="ORF">EI290_12535</name>
</gene>